<dbReference type="Pfam" id="PF13520">
    <property type="entry name" value="AA_permease_2"/>
    <property type="match status" value="1"/>
</dbReference>
<feature type="transmembrane region" description="Helical" evidence="7">
    <location>
        <begin position="111"/>
        <end position="141"/>
    </location>
</feature>
<keyword evidence="5 7" id="KW-0472">Membrane</keyword>
<evidence type="ECO:0000256" key="3">
    <source>
        <dbReference type="ARBA" id="ARBA00022692"/>
    </source>
</evidence>
<feature type="transmembrane region" description="Helical" evidence="7">
    <location>
        <begin position="78"/>
        <end position="99"/>
    </location>
</feature>
<evidence type="ECO:0000256" key="5">
    <source>
        <dbReference type="ARBA" id="ARBA00023136"/>
    </source>
</evidence>
<dbReference type="Proteomes" id="UP000559027">
    <property type="component" value="Unassembled WGS sequence"/>
</dbReference>
<feature type="transmembrane region" description="Helical" evidence="7">
    <location>
        <begin position="479"/>
        <end position="498"/>
    </location>
</feature>
<feature type="transmembrane region" description="Helical" evidence="7">
    <location>
        <begin position="308"/>
        <end position="335"/>
    </location>
</feature>
<dbReference type="GO" id="GO:0016020">
    <property type="term" value="C:membrane"/>
    <property type="evidence" value="ECO:0007669"/>
    <property type="project" value="UniProtKB-SubCell"/>
</dbReference>
<proteinExistence type="predicted"/>
<accession>A0A8H5GFB8</accession>
<dbReference type="AlphaFoldDB" id="A0A8H5GFB8"/>
<dbReference type="PANTHER" id="PTHR45649:SF26">
    <property type="entry name" value="OS04G0435100 PROTEIN"/>
    <property type="match status" value="1"/>
</dbReference>
<dbReference type="PANTHER" id="PTHR45649">
    <property type="entry name" value="AMINO-ACID PERMEASE BAT1"/>
    <property type="match status" value="1"/>
</dbReference>
<evidence type="ECO:0000256" key="4">
    <source>
        <dbReference type="ARBA" id="ARBA00022989"/>
    </source>
</evidence>
<organism evidence="8 9">
    <name type="scientific">Leucocoprinus leucothites</name>
    <dbReference type="NCBI Taxonomy" id="201217"/>
    <lineage>
        <taxon>Eukaryota</taxon>
        <taxon>Fungi</taxon>
        <taxon>Dikarya</taxon>
        <taxon>Basidiomycota</taxon>
        <taxon>Agaricomycotina</taxon>
        <taxon>Agaricomycetes</taxon>
        <taxon>Agaricomycetidae</taxon>
        <taxon>Agaricales</taxon>
        <taxon>Agaricineae</taxon>
        <taxon>Agaricaceae</taxon>
        <taxon>Leucocoprinus</taxon>
    </lineage>
</organism>
<evidence type="ECO:0008006" key="10">
    <source>
        <dbReference type="Google" id="ProtNLM"/>
    </source>
</evidence>
<feature type="transmembrane region" description="Helical" evidence="7">
    <location>
        <begin position="412"/>
        <end position="431"/>
    </location>
</feature>
<evidence type="ECO:0000256" key="2">
    <source>
        <dbReference type="ARBA" id="ARBA00022448"/>
    </source>
</evidence>
<keyword evidence="9" id="KW-1185">Reference proteome</keyword>
<name>A0A8H5GFB8_9AGAR</name>
<reference evidence="8 9" key="1">
    <citation type="journal article" date="2020" name="ISME J.">
        <title>Uncovering the hidden diversity of litter-decomposition mechanisms in mushroom-forming fungi.</title>
        <authorList>
            <person name="Floudas D."/>
            <person name="Bentzer J."/>
            <person name="Ahren D."/>
            <person name="Johansson T."/>
            <person name="Persson P."/>
            <person name="Tunlid A."/>
        </authorList>
    </citation>
    <scope>NUCLEOTIDE SEQUENCE [LARGE SCALE GENOMIC DNA]</scope>
    <source>
        <strain evidence="8 9">CBS 146.42</strain>
    </source>
</reference>
<feature type="transmembrane region" description="Helical" evidence="7">
    <location>
        <begin position="437"/>
        <end position="458"/>
    </location>
</feature>
<dbReference type="InterPro" id="IPR002293">
    <property type="entry name" value="AA/rel_permease1"/>
</dbReference>
<feature type="transmembrane region" description="Helical" evidence="7">
    <location>
        <begin position="196"/>
        <end position="215"/>
    </location>
</feature>
<comment type="subcellular location">
    <subcellularLocation>
        <location evidence="1">Membrane</location>
        <topology evidence="1">Multi-pass membrane protein</topology>
    </subcellularLocation>
</comment>
<protein>
    <recommendedName>
        <fullName evidence="10">Amino acid transporter</fullName>
    </recommendedName>
</protein>
<keyword evidence="2" id="KW-0813">Transport</keyword>
<dbReference type="Gene3D" id="1.20.1740.10">
    <property type="entry name" value="Amino acid/polyamine transporter I"/>
    <property type="match status" value="1"/>
</dbReference>
<dbReference type="GO" id="GO:0022857">
    <property type="term" value="F:transmembrane transporter activity"/>
    <property type="evidence" value="ECO:0007669"/>
    <property type="project" value="InterPro"/>
</dbReference>
<dbReference type="EMBL" id="JAACJO010000001">
    <property type="protein sequence ID" value="KAF5363813.1"/>
    <property type="molecule type" value="Genomic_DNA"/>
</dbReference>
<evidence type="ECO:0000256" key="1">
    <source>
        <dbReference type="ARBA" id="ARBA00004141"/>
    </source>
</evidence>
<feature type="region of interest" description="Disordered" evidence="6">
    <location>
        <begin position="545"/>
        <end position="579"/>
    </location>
</feature>
<evidence type="ECO:0000256" key="6">
    <source>
        <dbReference type="SAM" id="MobiDB-lite"/>
    </source>
</evidence>
<feature type="transmembrane region" description="Helical" evidence="7">
    <location>
        <begin position="510"/>
        <end position="528"/>
    </location>
</feature>
<sequence>MTPARRGCVCGLSVSFRSSHSTIELLSLSPFLIATPMSEGALRHRSGNEHIHRRDDALLARLGYKSEFKRDFSTIHTIGFAFSIMGVCASVSTTFFFPLTAAGHLGLTIGWIIPSLFVICVALSIAELTSAMPTSAGLYYFSAKLAPPKWAPLVSWITGWANVTGQVLLVCSIDFVNAQMITTGIAVGSDGRVVLGPAPMFGIILALLFSHSLVCPANSRILARLSLVTGVVNVTTTISVALALIIVPGSERTPSGDAFALLTNSSGWDNNGWAFILSFTAAMWVLTGYDAAAHISEEISSAARSAPLAILTGVIGTEILGLLLLIGASFASANITRVVNTDLSMPMGQVYLDTFGKKGMLAVWSMCIAVQWVNGVTQGVDASRVTFALARDNGLPGSRWWKQIHPLTKTPVYAVWLVLSLSAVIGVLVWSDTALSSLAGATVVGLYTSYAIPIFFRITYGHKTFKPGPFNLGRFSRPIGAIAVLWSLFVSVVLLFPLDPRIHSSKDMNYAVVIVVGVFLLSALSWILSARKWFKGPVPNITSEEAANTGAAFEGDNESPAEKIPDDSSLDQPQSTKTS</sequence>
<feature type="transmembrane region" description="Helical" evidence="7">
    <location>
        <begin position="227"/>
        <end position="247"/>
    </location>
</feature>
<gene>
    <name evidence="8" type="ORF">D9756_000042</name>
</gene>
<keyword evidence="4 7" id="KW-1133">Transmembrane helix</keyword>
<evidence type="ECO:0000256" key="7">
    <source>
        <dbReference type="SAM" id="Phobius"/>
    </source>
</evidence>
<dbReference type="PIRSF" id="PIRSF006060">
    <property type="entry name" value="AA_transporter"/>
    <property type="match status" value="1"/>
</dbReference>
<keyword evidence="3 7" id="KW-0812">Transmembrane</keyword>
<feature type="compositionally biased region" description="Polar residues" evidence="6">
    <location>
        <begin position="570"/>
        <end position="579"/>
    </location>
</feature>
<feature type="transmembrane region" description="Helical" evidence="7">
    <location>
        <begin position="273"/>
        <end position="296"/>
    </location>
</feature>
<comment type="caution">
    <text evidence="8">The sequence shown here is derived from an EMBL/GenBank/DDBJ whole genome shotgun (WGS) entry which is preliminary data.</text>
</comment>
<dbReference type="OrthoDB" id="4476201at2759"/>
<evidence type="ECO:0000313" key="9">
    <source>
        <dbReference type="Proteomes" id="UP000559027"/>
    </source>
</evidence>
<evidence type="ECO:0000313" key="8">
    <source>
        <dbReference type="EMBL" id="KAF5363813.1"/>
    </source>
</evidence>